<protein>
    <submittedName>
        <fullName evidence="1">Reactive intermediate/imine deaminase</fullName>
    </submittedName>
</protein>
<dbReference type="RefSeq" id="WP_085488916.1">
    <property type="nucleotide sequence ID" value="NZ_FXAT01000013.1"/>
</dbReference>
<dbReference type="Gene3D" id="3.30.1330.40">
    <property type="entry name" value="RutC-like"/>
    <property type="match status" value="1"/>
</dbReference>
<dbReference type="OrthoDB" id="9803101at2"/>
<evidence type="ECO:0000313" key="2">
    <source>
        <dbReference type="Proteomes" id="UP000193228"/>
    </source>
</evidence>
<dbReference type="GO" id="GO:0005829">
    <property type="term" value="C:cytosol"/>
    <property type="evidence" value="ECO:0007669"/>
    <property type="project" value="TreeGrafter"/>
</dbReference>
<proteinExistence type="predicted"/>
<dbReference type="PANTHER" id="PTHR11803">
    <property type="entry name" value="2-IMINOBUTANOATE/2-IMINOPROPANOATE DEAMINASE RIDA"/>
    <property type="match status" value="1"/>
</dbReference>
<organism evidence="1 2">
    <name type="scientific">Paraburkholderia susongensis</name>
    <dbReference type="NCBI Taxonomy" id="1515439"/>
    <lineage>
        <taxon>Bacteria</taxon>
        <taxon>Pseudomonadati</taxon>
        <taxon>Pseudomonadota</taxon>
        <taxon>Betaproteobacteria</taxon>
        <taxon>Burkholderiales</taxon>
        <taxon>Burkholderiaceae</taxon>
        <taxon>Paraburkholderia</taxon>
    </lineage>
</organism>
<dbReference type="EMBL" id="FXAT01000013">
    <property type="protein sequence ID" value="SMG59631.1"/>
    <property type="molecule type" value="Genomic_DNA"/>
</dbReference>
<dbReference type="AlphaFoldDB" id="A0A1X7M0M8"/>
<accession>A0A1X7M0M8</accession>
<evidence type="ECO:0000313" key="1">
    <source>
        <dbReference type="EMBL" id="SMG59631.1"/>
    </source>
</evidence>
<dbReference type="InterPro" id="IPR035959">
    <property type="entry name" value="RutC-like_sf"/>
</dbReference>
<dbReference type="STRING" id="1515439.SAMN06265784_113146"/>
<dbReference type="Proteomes" id="UP000193228">
    <property type="component" value="Unassembled WGS sequence"/>
</dbReference>
<dbReference type="InterPro" id="IPR006175">
    <property type="entry name" value="YjgF/YER057c/UK114"/>
</dbReference>
<reference evidence="2" key="1">
    <citation type="submission" date="2017-04" db="EMBL/GenBank/DDBJ databases">
        <authorList>
            <person name="Varghese N."/>
            <person name="Submissions S."/>
        </authorList>
    </citation>
    <scope>NUCLEOTIDE SEQUENCE [LARGE SCALE GENOMIC DNA]</scope>
    <source>
        <strain evidence="2">LMG 29540</strain>
    </source>
</reference>
<keyword evidence="2" id="KW-1185">Reference proteome</keyword>
<dbReference type="GO" id="GO:0019239">
    <property type="term" value="F:deaminase activity"/>
    <property type="evidence" value="ECO:0007669"/>
    <property type="project" value="TreeGrafter"/>
</dbReference>
<dbReference type="CDD" id="cd00448">
    <property type="entry name" value="YjgF_YER057c_UK114_family"/>
    <property type="match status" value="1"/>
</dbReference>
<dbReference type="Pfam" id="PF01042">
    <property type="entry name" value="Ribonuc_L-PSP"/>
    <property type="match status" value="1"/>
</dbReference>
<dbReference type="PANTHER" id="PTHR11803:SF39">
    <property type="entry name" value="2-IMINOBUTANOATE_2-IMINOPROPANOATE DEAMINASE"/>
    <property type="match status" value="1"/>
</dbReference>
<gene>
    <name evidence="1" type="ORF">SAMN06265784_113146</name>
</gene>
<sequence>MSGQKTDGAIQCANSTEIAPPAGHYSHVCIAAGLVHISGQLPVNPAGLPLQGHTFEEQVEQVLENVDGCLKQAGVTRTSLVQVRVYVTDIKSWPDFDRLYTAWIGDHRPARAVAGVSHLHYGVSVEVEAVALAPSV</sequence>
<dbReference type="SUPFAM" id="SSF55298">
    <property type="entry name" value="YjgF-like"/>
    <property type="match status" value="1"/>
</dbReference>
<name>A0A1X7M0M8_9BURK</name>